<dbReference type="EC" id="2.7.7.7" evidence="1"/>
<dbReference type="AlphaFoldDB" id="A0A1W1CL58"/>
<evidence type="ECO:0000313" key="1">
    <source>
        <dbReference type="EMBL" id="SFV66630.1"/>
    </source>
</evidence>
<keyword evidence="1" id="KW-0808">Transferase</keyword>
<protein>
    <submittedName>
        <fullName evidence="1">DNA polymerase III beta subunit</fullName>
        <ecNumber evidence="1">2.7.7.7</ecNumber>
    </submittedName>
</protein>
<accession>A0A1W1CL58</accession>
<dbReference type="GO" id="GO:0003887">
    <property type="term" value="F:DNA-directed DNA polymerase activity"/>
    <property type="evidence" value="ECO:0007669"/>
    <property type="project" value="UniProtKB-EC"/>
</dbReference>
<dbReference type="EMBL" id="FPHK01000101">
    <property type="protein sequence ID" value="SFV66630.1"/>
    <property type="molecule type" value="Genomic_DNA"/>
</dbReference>
<keyword evidence="1" id="KW-0548">Nucleotidyltransferase</keyword>
<sequence>MIESIKQITTISTDVKITFFNDTISFESLSDDNIEAKTEIQYTTNFTEPFSVAINSKYS</sequence>
<reference evidence="1" key="1">
    <citation type="submission" date="2016-10" db="EMBL/GenBank/DDBJ databases">
        <authorList>
            <person name="de Groot N.N."/>
        </authorList>
    </citation>
    <scope>NUCLEOTIDE SEQUENCE</scope>
</reference>
<gene>
    <name evidence="1" type="ORF">MNB_SM-6-1049</name>
</gene>
<name>A0A1W1CL58_9ZZZZ</name>
<organism evidence="1">
    <name type="scientific">hydrothermal vent metagenome</name>
    <dbReference type="NCBI Taxonomy" id="652676"/>
    <lineage>
        <taxon>unclassified sequences</taxon>
        <taxon>metagenomes</taxon>
        <taxon>ecological metagenomes</taxon>
    </lineage>
</organism>
<proteinExistence type="predicted"/>
<dbReference type="Gene3D" id="3.10.150.10">
    <property type="entry name" value="DNA Polymerase III, subunit A, domain 2"/>
    <property type="match status" value="1"/>
</dbReference>